<feature type="domain" description="RAD51 interacting motif" evidence="2">
    <location>
        <begin position="1094"/>
        <end position="1132"/>
    </location>
</feature>
<dbReference type="PANTHER" id="PTHR39229">
    <property type="entry name" value="MCG1037962"/>
    <property type="match status" value="1"/>
</dbReference>
<sequence length="1143" mass="133359">MSFPRRAPRVAGLREPASLLLPPDDPDSQPPSNKRLRLEEPSCISEARWRLPLVPRLSEAEKVWEPSPRPFKALLVSAKEPFDNSPDSCVEKSVSEKQICNLGCQNSQFEMSSCLPSLPTQNLDSGLRSSRRSCEPGLYFREVFSVYCSDRSEAEAGRLPNTSVYDIHGIKNDDGKQYLVQGRDSSQKENPFLDVTFYKEANSTFHNIKNRCKADSVMPSKRKEISVSASTLKISKSQNQPSIEIAKTSYFRDSSTMSLPEFPTDLNSKMSSVYLKELAKKNDKNEAYVSDFTNIYWSQNRPDVKKQNLEDDKKTMDAENIFSECYESNHQSRSNQSVCIRKKGLISLHYYNHSSIKFDVRDSAKNFSIKLENANWEEAELCLDRYIFPRLENWQRWDYNIRHILRKNRENCWVMDNYKTKCTNVKKTREILNLQELLEIDLLSREDYYNTKAMTTYEEQSEPLIIGTLGSQKVLIKFFWLKGKEENGNMLQLKCYITQKDFYLSNIFESFIAEVFYFHKSISGNQRDSSILIWYEILKYKKQTDVQNQITGNENVNRRNDILSIYLQTSVSDPLSIIWKTNIPSLLNNLDSLTINENGSKLEEGCIFKWIMYLNYPKNVTVENHIIYLARILTFSRLLEDNMKPMLEKRRLFKTEHIFEESKKKLTSSFSMTTKNIHFPIFETYEKIPLFMDFDDINEFFLTKETSYKNKNCLKQLTNVENWVHCCPKVVKTYVKSGLRFIQNDQKYINKKIYEINIQNQDLYTGGEKKHNQISRFNFKHIFEDFFNIRQQAIPASYSKKYSEQITPRTITQVLNFGNLLSEIEDRKHDLILKEEVKVTAQSLINGCQVHEDIKIKKEEKNIFYSMEDMVSMQPVLLTSKNVDMEETKYANQNNVADRNEYESILQESELANSKHFHPENDSSECVNRQFETHSSVGNNECFQDLTAKCLSTASVTIVNDFEMKSKFDLVLEELRMFHEISKENEILTTVETNNGQENYFGENSDVEEVTMKIRKGLKMGPNMHKKHQSLFKWKTVSKNGEHEVRSENCSLRTSEEELLYSTSEEDCEKPSPKRPAFFSDEFKEEKFNYSLKGGSNFSHGISRVLPLKTCSRPIRIGLSRKAKLKQLHPYLKCYKNFKEDIG</sequence>
<evidence type="ECO:0000313" key="3">
    <source>
        <dbReference type="Ensembl" id="ENSSSCP00070024844.1"/>
    </source>
</evidence>
<evidence type="ECO:0000313" key="4">
    <source>
        <dbReference type="Proteomes" id="UP000314985"/>
    </source>
</evidence>
<accession>A0A4X1UAB4</accession>
<reference evidence="3 4" key="1">
    <citation type="submission" date="2017-08" db="EMBL/GenBank/DDBJ databases">
        <title>USMARCv1.0.</title>
        <authorList>
            <person name="Hannum G.I."/>
            <person name="Koren S."/>
            <person name="Schroeder S.G."/>
            <person name="Chin S.C."/>
            <person name="Nonneman D.J."/>
            <person name="Becker S.A."/>
            <person name="Rosen B.D."/>
            <person name="Bickhart D.M."/>
            <person name="Putnam N.H."/>
            <person name="Green R.E."/>
            <person name="Tuggle C.K."/>
            <person name="Liu H."/>
            <person name="Rohrer G.A."/>
            <person name="Warr A."/>
            <person name="Hall R."/>
            <person name="Kim K."/>
            <person name="Hume D.A."/>
            <person name="Talbot R."/>
            <person name="Chow W."/>
            <person name="Howe K."/>
            <person name="Schwartz A.S."/>
            <person name="Watson M."/>
            <person name="Archibald A.L."/>
            <person name="Phillippy A.M."/>
            <person name="Smith T.P.L."/>
        </authorList>
    </citation>
    <scope>NUCLEOTIDE SEQUENCE [LARGE SCALE GENOMIC DNA]</scope>
</reference>
<dbReference type="Proteomes" id="UP000314985">
    <property type="component" value="Chromosome 3"/>
</dbReference>
<organism evidence="3 4">
    <name type="scientific">Sus scrofa</name>
    <name type="common">Pig</name>
    <dbReference type="NCBI Taxonomy" id="9823"/>
    <lineage>
        <taxon>Eukaryota</taxon>
        <taxon>Metazoa</taxon>
        <taxon>Chordata</taxon>
        <taxon>Craniata</taxon>
        <taxon>Vertebrata</taxon>
        <taxon>Euteleostomi</taxon>
        <taxon>Mammalia</taxon>
        <taxon>Eutheria</taxon>
        <taxon>Laurasiatheria</taxon>
        <taxon>Artiodactyla</taxon>
        <taxon>Suina</taxon>
        <taxon>Suidae</taxon>
        <taxon>Sus</taxon>
    </lineage>
</organism>
<evidence type="ECO:0000259" key="2">
    <source>
        <dbReference type="Pfam" id="PF15696"/>
    </source>
</evidence>
<evidence type="ECO:0000256" key="1">
    <source>
        <dbReference type="SAM" id="MobiDB-lite"/>
    </source>
</evidence>
<dbReference type="Proteomes" id="UP000694724">
    <property type="component" value="Unplaced"/>
</dbReference>
<dbReference type="InterPro" id="IPR053355">
    <property type="entry name" value="RAD51-associated"/>
</dbReference>
<reference evidence="3" key="2">
    <citation type="submission" date="2025-05" db="UniProtKB">
        <authorList>
            <consortium name="Ensembl"/>
        </authorList>
    </citation>
    <scope>IDENTIFICATION</scope>
</reference>
<feature type="region of interest" description="Disordered" evidence="1">
    <location>
        <begin position="1"/>
        <end position="39"/>
    </location>
</feature>
<dbReference type="PANTHER" id="PTHR39229:SF1">
    <property type="entry name" value="RAD51-ASSOCIATED PROTEIN 2"/>
    <property type="match status" value="1"/>
</dbReference>
<dbReference type="Ensembl" id="ENSSSCT00070029789.1">
    <property type="protein sequence ID" value="ENSSSCP00070024844.1"/>
    <property type="gene ID" value="ENSSSCG00070015167.1"/>
</dbReference>
<dbReference type="InterPro" id="IPR031419">
    <property type="entry name" value="RAD51_interact"/>
</dbReference>
<dbReference type="AlphaFoldDB" id="A0A4X1UAB4"/>
<proteinExistence type="predicted"/>
<protein>
    <recommendedName>
        <fullName evidence="2">RAD51 interacting motif domain-containing protein</fullName>
    </recommendedName>
</protein>
<dbReference type="Ensembl" id="ENSSSCT00055052048.1">
    <property type="protein sequence ID" value="ENSSSCP00055041585.1"/>
    <property type="gene ID" value="ENSSSCG00055026326.1"/>
</dbReference>
<name>A0A4X1UAB4_PIG</name>
<dbReference type="Pfam" id="PF15696">
    <property type="entry name" value="RAD51_interact"/>
    <property type="match status" value="1"/>
</dbReference>